<evidence type="ECO:0000313" key="5">
    <source>
        <dbReference type="EMBL" id="CAG8658942.1"/>
    </source>
</evidence>
<dbReference type="AlphaFoldDB" id="A0A9N9E3U7"/>
<dbReference type="SUPFAM" id="SSF52166">
    <property type="entry name" value="Ribosomal protein L4"/>
    <property type="match status" value="1"/>
</dbReference>
<dbReference type="InterPro" id="IPR023574">
    <property type="entry name" value="Ribosomal_uL4_dom_sf"/>
</dbReference>
<dbReference type="GO" id="GO:0003735">
    <property type="term" value="F:structural constituent of ribosome"/>
    <property type="evidence" value="ECO:0007669"/>
    <property type="project" value="InterPro"/>
</dbReference>
<protein>
    <recommendedName>
        <fullName evidence="4">Large ribosomal subunit protein uL4m</fullName>
    </recommendedName>
</protein>
<dbReference type="GO" id="GO:0005840">
    <property type="term" value="C:ribosome"/>
    <property type="evidence" value="ECO:0007669"/>
    <property type="project" value="UniProtKB-KW"/>
</dbReference>
<evidence type="ECO:0000256" key="3">
    <source>
        <dbReference type="ARBA" id="ARBA00023274"/>
    </source>
</evidence>
<dbReference type="Proteomes" id="UP000789572">
    <property type="component" value="Unassembled WGS sequence"/>
</dbReference>
<name>A0A9N9E3U7_9GLOM</name>
<comment type="caution">
    <text evidence="5">The sequence shown here is derived from an EMBL/GenBank/DDBJ whole genome shotgun (WGS) entry which is preliminary data.</text>
</comment>
<dbReference type="OrthoDB" id="275876at2759"/>
<dbReference type="PANTHER" id="PTHR10746">
    <property type="entry name" value="50S RIBOSOMAL PROTEIN L4"/>
    <property type="match status" value="1"/>
</dbReference>
<accession>A0A9N9E3U7</accession>
<reference evidence="5" key="1">
    <citation type="submission" date="2021-06" db="EMBL/GenBank/DDBJ databases">
        <authorList>
            <person name="Kallberg Y."/>
            <person name="Tangrot J."/>
            <person name="Rosling A."/>
        </authorList>
    </citation>
    <scope>NUCLEOTIDE SEQUENCE</scope>
    <source>
        <strain evidence="5">IA702</strain>
    </source>
</reference>
<dbReference type="EMBL" id="CAJVPJ010005149">
    <property type="protein sequence ID" value="CAG8658942.1"/>
    <property type="molecule type" value="Genomic_DNA"/>
</dbReference>
<evidence type="ECO:0000313" key="6">
    <source>
        <dbReference type="Proteomes" id="UP000789572"/>
    </source>
</evidence>
<keyword evidence="2" id="KW-0689">Ribosomal protein</keyword>
<evidence type="ECO:0000256" key="1">
    <source>
        <dbReference type="ARBA" id="ARBA00010528"/>
    </source>
</evidence>
<dbReference type="Pfam" id="PF00573">
    <property type="entry name" value="Ribosomal_L4"/>
    <property type="match status" value="1"/>
</dbReference>
<feature type="non-terminal residue" evidence="5">
    <location>
        <position position="1"/>
    </location>
</feature>
<evidence type="ECO:0000256" key="4">
    <source>
        <dbReference type="ARBA" id="ARBA00040565"/>
    </source>
</evidence>
<dbReference type="InterPro" id="IPR013005">
    <property type="entry name" value="Ribosomal_uL4-like"/>
</dbReference>
<keyword evidence="3" id="KW-0687">Ribonucleoprotein</keyword>
<dbReference type="InterPro" id="IPR002136">
    <property type="entry name" value="Ribosomal_uL4"/>
</dbReference>
<gene>
    <name evidence="5" type="ORF">POCULU_LOCUS10355</name>
</gene>
<dbReference type="GO" id="GO:0006412">
    <property type="term" value="P:translation"/>
    <property type="evidence" value="ECO:0007669"/>
    <property type="project" value="InterPro"/>
</dbReference>
<proteinExistence type="inferred from homology"/>
<comment type="similarity">
    <text evidence="1">Belongs to the universal ribosomal protein uL4 family.</text>
</comment>
<keyword evidence="6" id="KW-1185">Reference proteome</keyword>
<evidence type="ECO:0000256" key="2">
    <source>
        <dbReference type="ARBA" id="ARBA00022980"/>
    </source>
</evidence>
<dbReference type="GO" id="GO:1990904">
    <property type="term" value="C:ribonucleoprotein complex"/>
    <property type="evidence" value="ECO:0007669"/>
    <property type="project" value="UniProtKB-KW"/>
</dbReference>
<dbReference type="Gene3D" id="3.40.1370.10">
    <property type="match status" value="1"/>
</dbReference>
<sequence>VNSINLPSPKTQQLLSLFSHHSWDPLADDKLLGNSLLFLSEVNDKNLTLAMRNLKRVHGLTVQEIFDEADVYNIIGHEKVVIDLGAVRKLEELLREPSVLPRDLNISLVDKKAEEMG</sequence>
<dbReference type="PANTHER" id="PTHR10746:SF6">
    <property type="entry name" value="LARGE RIBOSOMAL SUBUNIT PROTEIN UL4M"/>
    <property type="match status" value="1"/>
</dbReference>
<organism evidence="5 6">
    <name type="scientific">Paraglomus occultum</name>
    <dbReference type="NCBI Taxonomy" id="144539"/>
    <lineage>
        <taxon>Eukaryota</taxon>
        <taxon>Fungi</taxon>
        <taxon>Fungi incertae sedis</taxon>
        <taxon>Mucoromycota</taxon>
        <taxon>Glomeromycotina</taxon>
        <taxon>Glomeromycetes</taxon>
        <taxon>Paraglomerales</taxon>
        <taxon>Paraglomeraceae</taxon>
        <taxon>Paraglomus</taxon>
    </lineage>
</organism>